<evidence type="ECO:0000313" key="9">
    <source>
        <dbReference type="Proteomes" id="UP000594464"/>
    </source>
</evidence>
<gene>
    <name evidence="8" type="ORF">G3M78_15270</name>
</gene>
<feature type="transmembrane region" description="Helical" evidence="6">
    <location>
        <begin position="149"/>
        <end position="173"/>
    </location>
</feature>
<protein>
    <submittedName>
        <fullName evidence="8">LysE family translocator</fullName>
    </submittedName>
</protein>
<keyword evidence="2" id="KW-1003">Cell membrane</keyword>
<dbReference type="EMBL" id="CP048620">
    <property type="protein sequence ID" value="QPJ66687.1"/>
    <property type="molecule type" value="Genomic_DNA"/>
</dbReference>
<evidence type="ECO:0000256" key="6">
    <source>
        <dbReference type="SAM" id="Phobius"/>
    </source>
</evidence>
<organism evidence="8 9">
    <name type="scientific">Candidatus Nitrohelix vancouverensis</name>
    <dbReference type="NCBI Taxonomy" id="2705534"/>
    <lineage>
        <taxon>Bacteria</taxon>
        <taxon>Pseudomonadati</taxon>
        <taxon>Nitrospinota/Tectimicrobiota group</taxon>
        <taxon>Nitrospinota</taxon>
        <taxon>Nitrospinia</taxon>
        <taxon>Nitrospinales</taxon>
        <taxon>Nitrospinaceae</taxon>
        <taxon>Candidatus Nitrohelix</taxon>
    </lineage>
</organism>
<keyword evidence="4 6" id="KW-1133">Transmembrane helix</keyword>
<comment type="subcellular location">
    <subcellularLocation>
        <location evidence="1">Cell membrane</location>
        <topology evidence="1">Multi-pass membrane protein</topology>
    </subcellularLocation>
</comment>
<feature type="transmembrane region" description="Helical" evidence="6">
    <location>
        <begin position="112"/>
        <end position="137"/>
    </location>
</feature>
<reference evidence="9" key="1">
    <citation type="submission" date="2020-02" db="EMBL/GenBank/DDBJ databases">
        <title>Genomic and physiological characterization of two novel Nitrospinaceae genera.</title>
        <authorList>
            <person name="Mueller A.J."/>
            <person name="Jung M.-Y."/>
            <person name="Strachan C.R."/>
            <person name="Herbold C.W."/>
            <person name="Kirkegaard R.H."/>
            <person name="Daims H."/>
        </authorList>
    </citation>
    <scope>NUCLEOTIDE SEQUENCE [LARGE SCALE GENOMIC DNA]</scope>
</reference>
<keyword evidence="7" id="KW-0732">Signal</keyword>
<dbReference type="PANTHER" id="PTHR30086:SF20">
    <property type="entry name" value="ARGININE EXPORTER PROTEIN ARGO-RELATED"/>
    <property type="match status" value="1"/>
</dbReference>
<dbReference type="Pfam" id="PF01810">
    <property type="entry name" value="LysE"/>
    <property type="match status" value="1"/>
</dbReference>
<evidence type="ECO:0000256" key="1">
    <source>
        <dbReference type="ARBA" id="ARBA00004651"/>
    </source>
</evidence>
<accession>A0A7T0C531</accession>
<dbReference type="GO" id="GO:0015171">
    <property type="term" value="F:amino acid transmembrane transporter activity"/>
    <property type="evidence" value="ECO:0007669"/>
    <property type="project" value="TreeGrafter"/>
</dbReference>
<dbReference type="KEGG" id="nva:G3M78_15270"/>
<feature type="transmembrane region" description="Helical" evidence="6">
    <location>
        <begin position="74"/>
        <end position="92"/>
    </location>
</feature>
<feature type="transmembrane region" description="Helical" evidence="6">
    <location>
        <begin position="185"/>
        <end position="202"/>
    </location>
</feature>
<dbReference type="AlphaFoldDB" id="A0A7T0C531"/>
<keyword evidence="3 6" id="KW-0812">Transmembrane</keyword>
<evidence type="ECO:0000256" key="3">
    <source>
        <dbReference type="ARBA" id="ARBA00022692"/>
    </source>
</evidence>
<feature type="signal peptide" evidence="7">
    <location>
        <begin position="1"/>
        <end position="17"/>
    </location>
</feature>
<name>A0A7T0C531_9BACT</name>
<evidence type="ECO:0000256" key="2">
    <source>
        <dbReference type="ARBA" id="ARBA00022475"/>
    </source>
</evidence>
<feature type="transmembrane region" description="Helical" evidence="6">
    <location>
        <begin position="36"/>
        <end position="62"/>
    </location>
</feature>
<keyword evidence="5 6" id="KW-0472">Membrane</keyword>
<evidence type="ECO:0000256" key="5">
    <source>
        <dbReference type="ARBA" id="ARBA00023136"/>
    </source>
</evidence>
<evidence type="ECO:0000313" key="8">
    <source>
        <dbReference type="EMBL" id="QPJ66687.1"/>
    </source>
</evidence>
<dbReference type="GO" id="GO:0005886">
    <property type="term" value="C:plasma membrane"/>
    <property type="evidence" value="ECO:0007669"/>
    <property type="project" value="UniProtKB-SubCell"/>
</dbReference>
<evidence type="ECO:0000256" key="7">
    <source>
        <dbReference type="SAM" id="SignalP"/>
    </source>
</evidence>
<sequence length="204" mass="21549">MTWNVAFTLFSAMFALAITPDASALAVVARSVGSGLAHAFVTTLGIIAGDFIFIFLAIYGLWSIQDLVPEGLVFVKYLGGAYLIWMGIGLWRSRPSVESSDQTAQTSWGGDFLVGLLITLGDPKAILFYMSFLPAFIDLTAISMHDAGLILLIAALALGAAKTGYAVLALKALSLLNDGGMQNTLNRFAGATMVGIGLYLAMKS</sequence>
<feature type="chain" id="PRO_5032663226" evidence="7">
    <location>
        <begin position="18"/>
        <end position="204"/>
    </location>
</feature>
<dbReference type="PANTHER" id="PTHR30086">
    <property type="entry name" value="ARGININE EXPORTER PROTEIN ARGO"/>
    <property type="match status" value="1"/>
</dbReference>
<dbReference type="Proteomes" id="UP000594464">
    <property type="component" value="Chromosome"/>
</dbReference>
<proteinExistence type="predicted"/>
<dbReference type="InterPro" id="IPR001123">
    <property type="entry name" value="LeuE-type"/>
</dbReference>
<evidence type="ECO:0000256" key="4">
    <source>
        <dbReference type="ARBA" id="ARBA00022989"/>
    </source>
</evidence>